<name>A0A067RFC1_ZOONE</name>
<keyword evidence="1" id="KW-0472">Membrane</keyword>
<evidence type="ECO:0000313" key="2">
    <source>
        <dbReference type="EMBL" id="KDR21713.1"/>
    </source>
</evidence>
<evidence type="ECO:0000313" key="3">
    <source>
        <dbReference type="Proteomes" id="UP000027135"/>
    </source>
</evidence>
<organism evidence="2 3">
    <name type="scientific">Zootermopsis nevadensis</name>
    <name type="common">Dampwood termite</name>
    <dbReference type="NCBI Taxonomy" id="136037"/>
    <lineage>
        <taxon>Eukaryota</taxon>
        <taxon>Metazoa</taxon>
        <taxon>Ecdysozoa</taxon>
        <taxon>Arthropoda</taxon>
        <taxon>Hexapoda</taxon>
        <taxon>Insecta</taxon>
        <taxon>Pterygota</taxon>
        <taxon>Neoptera</taxon>
        <taxon>Polyneoptera</taxon>
        <taxon>Dictyoptera</taxon>
        <taxon>Blattodea</taxon>
        <taxon>Blattoidea</taxon>
        <taxon>Termitoidae</taxon>
        <taxon>Termopsidae</taxon>
        <taxon>Zootermopsis</taxon>
    </lineage>
</organism>
<protein>
    <submittedName>
        <fullName evidence="2">Uncharacterized protein</fullName>
    </submittedName>
</protein>
<feature type="transmembrane region" description="Helical" evidence="1">
    <location>
        <begin position="47"/>
        <end position="73"/>
    </location>
</feature>
<sequence>MGVAKAVTNMYTSKSTYQNLLNTITTPRPFIFTSAGMEAVMDIMGTVMVMATSTTSVTGMATITVTGMATITVTDMSTITVMATATTMVMDTATILAMAIITVMNMAMGMGATIRTKFNM</sequence>
<keyword evidence="3" id="KW-1185">Reference proteome</keyword>
<gene>
    <name evidence="2" type="ORF">L798_02770</name>
</gene>
<reference evidence="2 3" key="1">
    <citation type="journal article" date="2014" name="Nat. Commun.">
        <title>Molecular traces of alternative social organization in a termite genome.</title>
        <authorList>
            <person name="Terrapon N."/>
            <person name="Li C."/>
            <person name="Robertson H.M."/>
            <person name="Ji L."/>
            <person name="Meng X."/>
            <person name="Booth W."/>
            <person name="Chen Z."/>
            <person name="Childers C.P."/>
            <person name="Glastad K.M."/>
            <person name="Gokhale K."/>
            <person name="Gowin J."/>
            <person name="Gronenberg W."/>
            <person name="Hermansen R.A."/>
            <person name="Hu H."/>
            <person name="Hunt B.G."/>
            <person name="Huylmans A.K."/>
            <person name="Khalil S.M."/>
            <person name="Mitchell R.D."/>
            <person name="Munoz-Torres M.C."/>
            <person name="Mustard J.A."/>
            <person name="Pan H."/>
            <person name="Reese J.T."/>
            <person name="Scharf M.E."/>
            <person name="Sun F."/>
            <person name="Vogel H."/>
            <person name="Xiao J."/>
            <person name="Yang W."/>
            <person name="Yang Z."/>
            <person name="Yang Z."/>
            <person name="Zhou J."/>
            <person name="Zhu J."/>
            <person name="Brent C.S."/>
            <person name="Elsik C.G."/>
            <person name="Goodisman M.A."/>
            <person name="Liberles D.A."/>
            <person name="Roe R.M."/>
            <person name="Vargo E.L."/>
            <person name="Vilcinskas A."/>
            <person name="Wang J."/>
            <person name="Bornberg-Bauer E."/>
            <person name="Korb J."/>
            <person name="Zhang G."/>
            <person name="Liebig J."/>
        </authorList>
    </citation>
    <scope>NUCLEOTIDE SEQUENCE [LARGE SCALE GENOMIC DNA]</scope>
    <source>
        <tissue evidence="2">Whole organism</tissue>
    </source>
</reference>
<keyword evidence="1" id="KW-0812">Transmembrane</keyword>
<dbReference type="EMBL" id="KK852542">
    <property type="protein sequence ID" value="KDR21713.1"/>
    <property type="molecule type" value="Genomic_DNA"/>
</dbReference>
<dbReference type="AlphaFoldDB" id="A0A067RFC1"/>
<evidence type="ECO:0000256" key="1">
    <source>
        <dbReference type="SAM" id="Phobius"/>
    </source>
</evidence>
<dbReference type="InParanoid" id="A0A067RFC1"/>
<accession>A0A067RFC1</accession>
<dbReference type="Proteomes" id="UP000027135">
    <property type="component" value="Unassembled WGS sequence"/>
</dbReference>
<proteinExistence type="predicted"/>
<keyword evidence="1" id="KW-1133">Transmembrane helix</keyword>